<dbReference type="PROSITE" id="PS50835">
    <property type="entry name" value="IG_LIKE"/>
    <property type="match status" value="2"/>
</dbReference>
<evidence type="ECO:0000256" key="1">
    <source>
        <dbReference type="ARBA" id="ARBA00004167"/>
    </source>
</evidence>
<evidence type="ECO:0000313" key="14">
    <source>
        <dbReference type="EMBL" id="CAD5112973.1"/>
    </source>
</evidence>
<feature type="transmembrane region" description="Helical" evidence="11">
    <location>
        <begin position="329"/>
        <end position="350"/>
    </location>
</feature>
<dbReference type="OrthoDB" id="5970915at2759"/>
<dbReference type="InterPro" id="IPR036179">
    <property type="entry name" value="Ig-like_dom_sf"/>
</dbReference>
<dbReference type="GO" id="GO:0005886">
    <property type="term" value="C:plasma membrane"/>
    <property type="evidence" value="ECO:0007669"/>
    <property type="project" value="TreeGrafter"/>
</dbReference>
<dbReference type="PANTHER" id="PTHR45080:SF8">
    <property type="entry name" value="IG-LIKE DOMAIN-CONTAINING PROTEIN"/>
    <property type="match status" value="1"/>
</dbReference>
<evidence type="ECO:0000256" key="5">
    <source>
        <dbReference type="ARBA" id="ARBA00022889"/>
    </source>
</evidence>
<sequence>MPSVNFAIFFIVLSAIDVVLSKAELKLEDLQWENKSKYKNPFYVKKGDSFTIGCSLRTPFGSSVTDYLLEWLVNNRVFQADYDSDFEVTQKKVSNNLISEFSQRGISESYNLKCRPRGYSNLEISKQIDAISMKIEYNVDDPLRHNEKNLDFNCTFNGITDDDIEEILWYVNGKKIEEKDGRIYKISKHETYSQFIIKHPKISEDAGNVTCQIQTKTGNTLSDIVTVSSEPHVEFEEERSKNLVQGDPLTLKCKVSGSPAPTRIYWKSPKEQILNSDVDSRVSLKDSNATLKIKDIDFEDKGTYTCFASNSHGEYNATITVRVKDKLAALWPFLGICAEVFILCSIILIYERSRKKKDTENTVDDEAGDKLTNSNDNQVRQRRS</sequence>
<evidence type="ECO:0000256" key="6">
    <source>
        <dbReference type="ARBA" id="ARBA00022989"/>
    </source>
</evidence>
<dbReference type="InterPro" id="IPR003598">
    <property type="entry name" value="Ig_sub2"/>
</dbReference>
<keyword evidence="15" id="KW-1185">Reference proteome</keyword>
<dbReference type="SMART" id="SM00409">
    <property type="entry name" value="IG"/>
    <property type="match status" value="1"/>
</dbReference>
<feature type="chain" id="PRO_5029499702" evidence="12">
    <location>
        <begin position="22"/>
        <end position="384"/>
    </location>
</feature>
<comment type="subcellular location">
    <subcellularLocation>
        <location evidence="1">Membrane</location>
        <topology evidence="1">Single-pass membrane protein</topology>
    </subcellularLocation>
</comment>
<evidence type="ECO:0000256" key="4">
    <source>
        <dbReference type="ARBA" id="ARBA00022737"/>
    </source>
</evidence>
<dbReference type="Gene3D" id="2.60.40.10">
    <property type="entry name" value="Immunoglobulins"/>
    <property type="match status" value="2"/>
</dbReference>
<evidence type="ECO:0000256" key="3">
    <source>
        <dbReference type="ARBA" id="ARBA00022729"/>
    </source>
</evidence>
<dbReference type="EMBL" id="CAJFCJ010000003">
    <property type="protein sequence ID" value="CAD5112973.1"/>
    <property type="molecule type" value="Genomic_DNA"/>
</dbReference>
<evidence type="ECO:0000256" key="9">
    <source>
        <dbReference type="ARBA" id="ARBA00023319"/>
    </source>
</evidence>
<keyword evidence="4" id="KW-0677">Repeat</keyword>
<gene>
    <name evidence="14" type="ORF">DGYR_LOCUS2028</name>
</gene>
<dbReference type="AlphaFoldDB" id="A0A7I8VCA1"/>
<dbReference type="SMART" id="SM00408">
    <property type="entry name" value="IGc2"/>
    <property type="match status" value="1"/>
</dbReference>
<feature type="domain" description="Ig-like" evidence="13">
    <location>
        <begin position="231"/>
        <end position="320"/>
    </location>
</feature>
<keyword evidence="3 12" id="KW-0732">Signal</keyword>
<evidence type="ECO:0000256" key="11">
    <source>
        <dbReference type="SAM" id="Phobius"/>
    </source>
</evidence>
<feature type="region of interest" description="Disordered" evidence="10">
    <location>
        <begin position="357"/>
        <end position="384"/>
    </location>
</feature>
<reference evidence="14 15" key="1">
    <citation type="submission" date="2020-08" db="EMBL/GenBank/DDBJ databases">
        <authorList>
            <person name="Hejnol A."/>
        </authorList>
    </citation>
    <scope>NUCLEOTIDE SEQUENCE [LARGE SCALE GENOMIC DNA]</scope>
</reference>
<comment type="caution">
    <text evidence="14">The sequence shown here is derived from an EMBL/GenBank/DDBJ whole genome shotgun (WGS) entry which is preliminary data.</text>
</comment>
<dbReference type="Proteomes" id="UP000549394">
    <property type="component" value="Unassembled WGS sequence"/>
</dbReference>
<evidence type="ECO:0000256" key="7">
    <source>
        <dbReference type="ARBA" id="ARBA00023136"/>
    </source>
</evidence>
<keyword evidence="9" id="KW-0393">Immunoglobulin domain</keyword>
<proteinExistence type="predicted"/>
<dbReference type="GO" id="GO:0007156">
    <property type="term" value="P:homophilic cell adhesion via plasma membrane adhesion molecules"/>
    <property type="evidence" value="ECO:0007669"/>
    <property type="project" value="TreeGrafter"/>
</dbReference>
<evidence type="ECO:0000256" key="12">
    <source>
        <dbReference type="SAM" id="SignalP"/>
    </source>
</evidence>
<feature type="domain" description="Ig-like" evidence="13">
    <location>
        <begin position="152"/>
        <end position="228"/>
    </location>
</feature>
<dbReference type="InterPro" id="IPR013098">
    <property type="entry name" value="Ig_I-set"/>
</dbReference>
<name>A0A7I8VCA1_9ANNE</name>
<accession>A0A7I8VCA1</accession>
<evidence type="ECO:0000256" key="8">
    <source>
        <dbReference type="ARBA" id="ARBA00023157"/>
    </source>
</evidence>
<keyword evidence="2 11" id="KW-0812">Transmembrane</keyword>
<keyword evidence="8" id="KW-1015">Disulfide bond</keyword>
<dbReference type="InterPro" id="IPR013106">
    <property type="entry name" value="Ig_V-set"/>
</dbReference>
<keyword evidence="6 11" id="KW-1133">Transmembrane helix</keyword>
<dbReference type="PANTHER" id="PTHR45080">
    <property type="entry name" value="CONTACTIN 5"/>
    <property type="match status" value="1"/>
</dbReference>
<organism evidence="14 15">
    <name type="scientific">Dimorphilus gyrociliatus</name>
    <dbReference type="NCBI Taxonomy" id="2664684"/>
    <lineage>
        <taxon>Eukaryota</taxon>
        <taxon>Metazoa</taxon>
        <taxon>Spiralia</taxon>
        <taxon>Lophotrochozoa</taxon>
        <taxon>Annelida</taxon>
        <taxon>Polychaeta</taxon>
        <taxon>Polychaeta incertae sedis</taxon>
        <taxon>Dinophilidae</taxon>
        <taxon>Dimorphilus</taxon>
    </lineage>
</organism>
<evidence type="ECO:0000256" key="10">
    <source>
        <dbReference type="SAM" id="MobiDB-lite"/>
    </source>
</evidence>
<dbReference type="SMART" id="SM00406">
    <property type="entry name" value="IGv"/>
    <property type="match status" value="1"/>
</dbReference>
<protein>
    <submittedName>
        <fullName evidence="14">DgyrCDS2178</fullName>
    </submittedName>
</protein>
<feature type="signal peptide" evidence="12">
    <location>
        <begin position="1"/>
        <end position="21"/>
    </location>
</feature>
<dbReference type="InterPro" id="IPR013783">
    <property type="entry name" value="Ig-like_fold"/>
</dbReference>
<dbReference type="InterPro" id="IPR050958">
    <property type="entry name" value="Cell_Adh-Cytoskel_Orgn"/>
</dbReference>
<dbReference type="Pfam" id="PF07679">
    <property type="entry name" value="I-set"/>
    <property type="match status" value="1"/>
</dbReference>
<keyword evidence="7 11" id="KW-0472">Membrane</keyword>
<evidence type="ECO:0000313" key="15">
    <source>
        <dbReference type="Proteomes" id="UP000549394"/>
    </source>
</evidence>
<dbReference type="FunFam" id="2.60.40.10:FF:000017">
    <property type="entry name" value="Down syndrome cell adhesion molecule b"/>
    <property type="match status" value="1"/>
</dbReference>
<evidence type="ECO:0000259" key="13">
    <source>
        <dbReference type="PROSITE" id="PS50835"/>
    </source>
</evidence>
<keyword evidence="5" id="KW-0130">Cell adhesion</keyword>
<dbReference type="SUPFAM" id="SSF48726">
    <property type="entry name" value="Immunoglobulin"/>
    <property type="match status" value="2"/>
</dbReference>
<dbReference type="InterPro" id="IPR007110">
    <property type="entry name" value="Ig-like_dom"/>
</dbReference>
<evidence type="ECO:0000256" key="2">
    <source>
        <dbReference type="ARBA" id="ARBA00022692"/>
    </source>
</evidence>
<dbReference type="CDD" id="cd00096">
    <property type="entry name" value="Ig"/>
    <property type="match status" value="1"/>
</dbReference>
<dbReference type="InterPro" id="IPR003599">
    <property type="entry name" value="Ig_sub"/>
</dbReference>